<keyword evidence="3" id="KW-1185">Reference proteome</keyword>
<dbReference type="STRING" id="1123291.SAMN04490355_101272"/>
<dbReference type="EMBL" id="FOTS01000012">
    <property type="protein sequence ID" value="SFL65707.1"/>
    <property type="molecule type" value="Genomic_DNA"/>
</dbReference>
<sequence length="119" mass="13706">MEETEFDDEEVTDSMEESLDELRELESEEITANDDYNLDDQENLSSEVILTPKKTRRKKLVIPLSATPLEVFMLTYDFTIAEVASVTKLSQDTLLDIIRGDMPTEYQKQRVRLTTGVKL</sequence>
<reference evidence="3" key="1">
    <citation type="submission" date="2016-10" db="EMBL/GenBank/DDBJ databases">
        <authorList>
            <person name="Varghese N."/>
            <person name="Submissions S."/>
        </authorList>
    </citation>
    <scope>NUCLEOTIDE SEQUENCE [LARGE SCALE GENOMIC DNA]</scope>
    <source>
        <strain evidence="3">DSM 13327</strain>
    </source>
</reference>
<evidence type="ECO:0000256" key="1">
    <source>
        <dbReference type="SAM" id="MobiDB-lite"/>
    </source>
</evidence>
<gene>
    <name evidence="2" type="ORF">SAMN04490355_101272</name>
</gene>
<proteinExistence type="predicted"/>
<feature type="compositionally biased region" description="Acidic residues" evidence="1">
    <location>
        <begin position="1"/>
        <end position="19"/>
    </location>
</feature>
<dbReference type="AlphaFoldDB" id="A0A1I4JHM4"/>
<dbReference type="RefSeq" id="WP_090935197.1">
    <property type="nucleotide sequence ID" value="NZ_FOTS01000012.1"/>
</dbReference>
<accession>A0A1I4JHM4</accession>
<feature type="region of interest" description="Disordered" evidence="1">
    <location>
        <begin position="1"/>
        <end position="22"/>
    </location>
</feature>
<protein>
    <submittedName>
        <fullName evidence="2">Uncharacterized protein</fullName>
    </submittedName>
</protein>
<organism evidence="2 3">
    <name type="scientific">Pelosinus propionicus DSM 13327</name>
    <dbReference type="NCBI Taxonomy" id="1123291"/>
    <lineage>
        <taxon>Bacteria</taxon>
        <taxon>Bacillati</taxon>
        <taxon>Bacillota</taxon>
        <taxon>Negativicutes</taxon>
        <taxon>Selenomonadales</taxon>
        <taxon>Sporomusaceae</taxon>
        <taxon>Pelosinus</taxon>
    </lineage>
</organism>
<evidence type="ECO:0000313" key="3">
    <source>
        <dbReference type="Proteomes" id="UP000199520"/>
    </source>
</evidence>
<dbReference type="Proteomes" id="UP000199520">
    <property type="component" value="Unassembled WGS sequence"/>
</dbReference>
<evidence type="ECO:0000313" key="2">
    <source>
        <dbReference type="EMBL" id="SFL65707.1"/>
    </source>
</evidence>
<name>A0A1I4JHM4_9FIRM</name>